<dbReference type="AlphaFoldDB" id="A0A7H8QYT6"/>
<dbReference type="RefSeq" id="XP_035345472.1">
    <property type="nucleotide sequence ID" value="XM_035489579.1"/>
</dbReference>
<dbReference type="OrthoDB" id="10051290at2759"/>
<evidence type="ECO:0000313" key="2">
    <source>
        <dbReference type="EMBL" id="QKX59294.1"/>
    </source>
</evidence>
<sequence>MQTLKTWTETCCVTALDNFKTNREAYYANPEATLYIGSASSQHANRSTLPPVALSISDVHECNSAAETALGANKNQFSYAMTEVRELTGWGGKSPESLSGDEKNDATQTQNISSSATVVDDTSYLLGAEAGTNQKVKEEVDMIPNMAWKAQSLGFGDENSQIHSTV</sequence>
<proteinExistence type="predicted"/>
<dbReference type="EMBL" id="CP055900">
    <property type="protein sequence ID" value="QKX59294.1"/>
    <property type="molecule type" value="Genomic_DNA"/>
</dbReference>
<dbReference type="GeneID" id="55993921"/>
<feature type="region of interest" description="Disordered" evidence="1">
    <location>
        <begin position="90"/>
        <end position="114"/>
    </location>
</feature>
<organism evidence="2 3">
    <name type="scientific">Talaromyces rugulosus</name>
    <name type="common">Penicillium rugulosum</name>
    <dbReference type="NCBI Taxonomy" id="121627"/>
    <lineage>
        <taxon>Eukaryota</taxon>
        <taxon>Fungi</taxon>
        <taxon>Dikarya</taxon>
        <taxon>Ascomycota</taxon>
        <taxon>Pezizomycotina</taxon>
        <taxon>Eurotiomycetes</taxon>
        <taxon>Eurotiomycetidae</taxon>
        <taxon>Eurotiales</taxon>
        <taxon>Trichocomaceae</taxon>
        <taxon>Talaromyces</taxon>
        <taxon>Talaromyces sect. Islandici</taxon>
    </lineage>
</organism>
<reference evidence="3" key="1">
    <citation type="submission" date="2020-06" db="EMBL/GenBank/DDBJ databases">
        <title>A chromosome-scale genome assembly of Talaromyces rugulosus W13939.</title>
        <authorList>
            <person name="Wang B."/>
            <person name="Guo L."/>
            <person name="Ye K."/>
            <person name="Wang L."/>
        </authorList>
    </citation>
    <scope>NUCLEOTIDE SEQUENCE [LARGE SCALE GENOMIC DNA]</scope>
    <source>
        <strain evidence="3">W13939</strain>
    </source>
</reference>
<keyword evidence="3" id="KW-1185">Reference proteome</keyword>
<evidence type="ECO:0000313" key="3">
    <source>
        <dbReference type="Proteomes" id="UP000509510"/>
    </source>
</evidence>
<evidence type="ECO:0000256" key="1">
    <source>
        <dbReference type="SAM" id="MobiDB-lite"/>
    </source>
</evidence>
<dbReference type="Proteomes" id="UP000509510">
    <property type="component" value="Chromosome III"/>
</dbReference>
<protein>
    <submittedName>
        <fullName evidence="2">Uncharacterized protein</fullName>
    </submittedName>
</protein>
<name>A0A7H8QYT6_TALRU</name>
<dbReference type="KEGG" id="trg:TRUGW13939_06426"/>
<accession>A0A7H8QYT6</accession>
<gene>
    <name evidence="2" type="ORF">TRUGW13939_06426</name>
</gene>